<evidence type="ECO:0000313" key="2">
    <source>
        <dbReference type="Proteomes" id="UP001319867"/>
    </source>
</evidence>
<dbReference type="Proteomes" id="UP001319867">
    <property type="component" value="Chromosome"/>
</dbReference>
<reference evidence="1 2" key="1">
    <citation type="journal article" date="2022" name="Int. J. Syst. Evol. Microbiol.">
        <title>Flavobacterium ammonificans sp. nov. and Flavobacterium ammoniigenes sp. nov., ammonifying bacteria isolated from surface river water.</title>
        <authorList>
            <person name="Watanabe K."/>
            <person name="Kitamura T."/>
            <person name="Ogata Y."/>
            <person name="Shindo C."/>
            <person name="Suda W."/>
        </authorList>
    </citation>
    <scope>NUCLEOTIDE SEQUENCE [LARGE SCALE GENOMIC DNA]</scope>
    <source>
        <strain evidence="1 2">GENT5</strain>
    </source>
</reference>
<reference evidence="1 2" key="2">
    <citation type="journal article" date="2022" name="Microorganisms">
        <title>Complete Genome Sequences of Two Flavobacterium ammonificans Strains and a Flavobacterium ammoniigenes Strain of Ammonifying Bacterioplankton Isolated from Surface River Water.</title>
        <authorList>
            <person name="Suda W."/>
            <person name="Ogata Y."/>
            <person name="Shindo C."/>
            <person name="Watanabe K."/>
        </authorList>
    </citation>
    <scope>NUCLEOTIDE SEQUENCE [LARGE SCALE GENOMIC DNA]</scope>
    <source>
        <strain evidence="1 2">GENT5</strain>
    </source>
</reference>
<name>A0ABN6KZX3_9FLAO</name>
<accession>A0ABN6KZX3</accession>
<gene>
    <name evidence="1" type="ORF">GENT5_12650</name>
</gene>
<keyword evidence="2" id="KW-1185">Reference proteome</keyword>
<proteinExistence type="predicted"/>
<organism evidence="1 2">
    <name type="scientific">Flavobacterium ammoniigenes</name>
    <dbReference type="NCBI Taxonomy" id="1751095"/>
    <lineage>
        <taxon>Bacteria</taxon>
        <taxon>Pseudomonadati</taxon>
        <taxon>Bacteroidota</taxon>
        <taxon>Flavobacteriia</taxon>
        <taxon>Flavobacteriales</taxon>
        <taxon>Flavobacteriaceae</taxon>
        <taxon>Flavobacterium</taxon>
    </lineage>
</organism>
<dbReference type="RefSeq" id="WP_229316353.1">
    <property type="nucleotide sequence ID" value="NZ_AP025184.1"/>
</dbReference>
<sequence>MNPETYSQLRIDIQKQIGFRIENSTELKMVHEAIEWKTKKKIGYNTLRRFFGFLKGTTPNLNTLNTLSQYIGYENFSAYQKKYLKDNDWFVWTQTIKIELSETINEIDVQWLESQQNTTDYHLKVASIIKTFIYKKKYSVLNQFFDTRIFKFEEANQLKLAANICLLFRSLNKEDITQIIQKISPNQLFRENILHWFIDYSHFNGYYGAFIKEAKKHALSDSHEALFYDLILNYNSFLSNNSNLKPVDLNRLQPDFFIVLKGRCFAYNLLYFNEQKNKMEYEKIWNKFLILLNKSDQINLLTIEIFPALVLINDFEKTNYLIQNYYEELLTIENWSGYSSQAMILLTQTFHLIKEAKIKEAKIGFDLIDLSKFSLSYSDYIKLFYLITKYHLAIALSSNEEELFKIQNEYESIAIQTGFKRFSVEFLTQFLTIDNLD</sequence>
<protein>
    <submittedName>
        <fullName evidence="1">Uncharacterized protein</fullName>
    </submittedName>
</protein>
<evidence type="ECO:0000313" key="1">
    <source>
        <dbReference type="EMBL" id="BDB54960.1"/>
    </source>
</evidence>
<dbReference type="EMBL" id="AP025184">
    <property type="protein sequence ID" value="BDB54960.1"/>
    <property type="molecule type" value="Genomic_DNA"/>
</dbReference>